<dbReference type="InterPro" id="IPR004158">
    <property type="entry name" value="DUF247_pln"/>
</dbReference>
<gene>
    <name evidence="2" type="ORF">Sjap_025635</name>
</gene>
<dbReference type="Proteomes" id="UP001417504">
    <property type="component" value="Unassembled WGS sequence"/>
</dbReference>
<evidence type="ECO:0000313" key="2">
    <source>
        <dbReference type="EMBL" id="KAK9085224.1"/>
    </source>
</evidence>
<dbReference type="PANTHER" id="PTHR31170">
    <property type="entry name" value="BNAC04G53230D PROTEIN"/>
    <property type="match status" value="1"/>
</dbReference>
<evidence type="ECO:0000256" key="1">
    <source>
        <dbReference type="SAM" id="Phobius"/>
    </source>
</evidence>
<keyword evidence="1" id="KW-1133">Transmembrane helix</keyword>
<keyword evidence="1" id="KW-0472">Membrane</keyword>
<proteinExistence type="predicted"/>
<dbReference type="AlphaFoldDB" id="A0AAP0E9W7"/>
<accession>A0AAP0E9W7</accession>
<keyword evidence="1" id="KW-0812">Transmembrane</keyword>
<dbReference type="PANTHER" id="PTHR31170:SF17">
    <property type="match status" value="1"/>
</dbReference>
<dbReference type="Pfam" id="PF03140">
    <property type="entry name" value="DUF247"/>
    <property type="match status" value="1"/>
</dbReference>
<comment type="caution">
    <text evidence="2">The sequence shown here is derived from an EMBL/GenBank/DDBJ whole genome shotgun (WGS) entry which is preliminary data.</text>
</comment>
<keyword evidence="3" id="KW-1185">Reference proteome</keyword>
<sequence length="477" mass="54156">MSNGHTPTSTAIRNEADDEDLVSSLSQKLTLTSALPTNKNCCIYRVPDNLKTANENAYVPQIVSIGPFHNGNKNLQAMQDQKWIYLKSLLSRHQSSMSNNGRSSISSPTVDLTIVQSLKLLEKRARKSYSETFDKLSSNAFVEIMILDGCFIIELFIRHRTMMQKSDGREVVDNDPLFTTPRLHSCLAWDLTLLENQLPLFVLEHLVSLIQLRDINIGQEPSTFLKELALDFFQHRSVVPKTCLGHHQKQHLDRSNHLLDLLRNSLLGSSRPSAHVTIDRAEDKQKEDRSLIPSAKELSFAGINIKKGTNDSPFNVIFKRNTRALEIPPLRIVEDLSNPLLPNLVALEQCRSDCPTSEFTSYACLMLNIMKDADGVRFLSKRGIINQLPGHDEEVVLLFKKICSGVTFPRNFHFSELYNQLNKYFHSIKADLVYILRTQYSENPWTATTIMNAAMVLFLALVQTFFTVLPYIKKHPS</sequence>
<name>A0AAP0E9W7_9MAGN</name>
<protein>
    <submittedName>
        <fullName evidence="2">Uncharacterized protein</fullName>
    </submittedName>
</protein>
<organism evidence="2 3">
    <name type="scientific">Stephania japonica</name>
    <dbReference type="NCBI Taxonomy" id="461633"/>
    <lineage>
        <taxon>Eukaryota</taxon>
        <taxon>Viridiplantae</taxon>
        <taxon>Streptophyta</taxon>
        <taxon>Embryophyta</taxon>
        <taxon>Tracheophyta</taxon>
        <taxon>Spermatophyta</taxon>
        <taxon>Magnoliopsida</taxon>
        <taxon>Ranunculales</taxon>
        <taxon>Menispermaceae</taxon>
        <taxon>Menispermoideae</taxon>
        <taxon>Cissampelideae</taxon>
        <taxon>Stephania</taxon>
    </lineage>
</organism>
<evidence type="ECO:0000313" key="3">
    <source>
        <dbReference type="Proteomes" id="UP001417504"/>
    </source>
</evidence>
<feature type="transmembrane region" description="Helical" evidence="1">
    <location>
        <begin position="450"/>
        <end position="472"/>
    </location>
</feature>
<reference evidence="2 3" key="1">
    <citation type="submission" date="2024-01" db="EMBL/GenBank/DDBJ databases">
        <title>Genome assemblies of Stephania.</title>
        <authorList>
            <person name="Yang L."/>
        </authorList>
    </citation>
    <scope>NUCLEOTIDE SEQUENCE [LARGE SCALE GENOMIC DNA]</scope>
    <source>
        <strain evidence="2">QJT</strain>
        <tissue evidence="2">Leaf</tissue>
    </source>
</reference>
<dbReference type="EMBL" id="JBBNAE010000011">
    <property type="protein sequence ID" value="KAK9085224.1"/>
    <property type="molecule type" value="Genomic_DNA"/>
</dbReference>